<evidence type="ECO:0000313" key="10">
    <source>
        <dbReference type="Proteomes" id="UP000610960"/>
    </source>
</evidence>
<dbReference type="EMBL" id="BMNL01000003">
    <property type="protein sequence ID" value="GGP21890.1"/>
    <property type="molecule type" value="Genomic_DNA"/>
</dbReference>
<dbReference type="GO" id="GO:0022857">
    <property type="term" value="F:transmembrane transporter activity"/>
    <property type="evidence" value="ECO:0007669"/>
    <property type="project" value="InterPro"/>
</dbReference>
<accession>A0A830GWL9</accession>
<dbReference type="Pfam" id="PF07690">
    <property type="entry name" value="MFS_1"/>
    <property type="match status" value="1"/>
</dbReference>
<dbReference type="OrthoDB" id="117970at2157"/>
<feature type="transmembrane region" description="Helical" evidence="7">
    <location>
        <begin position="134"/>
        <end position="153"/>
    </location>
</feature>
<reference evidence="9" key="1">
    <citation type="journal article" date="2014" name="Int. J. Syst. Evol. Microbiol.">
        <title>Complete genome sequence of Corynebacterium casei LMG S-19264T (=DSM 44701T), isolated from a smear-ripened cheese.</title>
        <authorList>
            <consortium name="US DOE Joint Genome Institute (JGI-PGF)"/>
            <person name="Walter F."/>
            <person name="Albersmeier A."/>
            <person name="Kalinowski J."/>
            <person name="Ruckert C."/>
        </authorList>
    </citation>
    <scope>NUCLEOTIDE SEQUENCE</scope>
    <source>
        <strain evidence="9">JCM 10088</strain>
    </source>
</reference>
<dbReference type="AlphaFoldDB" id="A0A830GWL9"/>
<dbReference type="SUPFAM" id="SSF103473">
    <property type="entry name" value="MFS general substrate transporter"/>
    <property type="match status" value="1"/>
</dbReference>
<evidence type="ECO:0000256" key="2">
    <source>
        <dbReference type="ARBA" id="ARBA00022448"/>
    </source>
</evidence>
<gene>
    <name evidence="9" type="ORF">GCM10007981_15540</name>
</gene>
<feature type="domain" description="Major facilitator superfamily (MFS) profile" evidence="8">
    <location>
        <begin position="159"/>
        <end position="383"/>
    </location>
</feature>
<comment type="caution">
    <text evidence="9">The sequence shown here is derived from an EMBL/GenBank/DDBJ whole genome shotgun (WGS) entry which is preliminary data.</text>
</comment>
<dbReference type="InterPro" id="IPR020846">
    <property type="entry name" value="MFS_dom"/>
</dbReference>
<feature type="transmembrane region" description="Helical" evidence="7">
    <location>
        <begin position="261"/>
        <end position="283"/>
    </location>
</feature>
<evidence type="ECO:0000256" key="6">
    <source>
        <dbReference type="ARBA" id="ARBA00023136"/>
    </source>
</evidence>
<keyword evidence="4 7" id="KW-0812">Transmembrane</keyword>
<evidence type="ECO:0000256" key="1">
    <source>
        <dbReference type="ARBA" id="ARBA00004651"/>
    </source>
</evidence>
<protein>
    <submittedName>
        <fullName evidence="9">MFS transporter</fullName>
    </submittedName>
</protein>
<evidence type="ECO:0000259" key="8">
    <source>
        <dbReference type="PROSITE" id="PS50850"/>
    </source>
</evidence>
<evidence type="ECO:0000256" key="4">
    <source>
        <dbReference type="ARBA" id="ARBA00022692"/>
    </source>
</evidence>
<sequence length="383" mass="41609">MDYVDKVMLLSGIRSLGFSIIWPYIGLILYRFNTPLWMIGIYYAAQAITGAAAQMVGGVLTDYLGRVRTMSIGIIGGVVTLAGAYLARDPILLMSLLLAQSIFSSMYAVASSTLVGDVRKGMENLVNAYSKVRVGANAGWALGPFIGGVAIQYIGYRSLFLLTATISFAALPLVSTIKDLKVRSRIKLTNISRDFSKFLVPSLFLFMVMGMMGFALAMYYNEVRGIPTSEVGMVFGLNGLLVVLLQERVGRFISKRNAIKWLTYGSIIYYASYSLVAFIGNFYLAMADVVAITMGEMIVSPLAQALAMNMAEADRRGQYMGLFNLATSIGRSAGSVLASETMQIYLYNPVILWQILSIPALLAAALYWAVLGSKSVELASPTA</sequence>
<feature type="transmembrane region" description="Helical" evidence="7">
    <location>
        <begin position="159"/>
        <end position="177"/>
    </location>
</feature>
<dbReference type="InterPro" id="IPR050171">
    <property type="entry name" value="MFS_Transporters"/>
</dbReference>
<dbReference type="PANTHER" id="PTHR23517:SF14">
    <property type="entry name" value="PUTATIVE-RELATED"/>
    <property type="match status" value="1"/>
</dbReference>
<dbReference type="PANTHER" id="PTHR23517">
    <property type="entry name" value="RESISTANCE PROTEIN MDTM, PUTATIVE-RELATED-RELATED"/>
    <property type="match status" value="1"/>
</dbReference>
<dbReference type="GO" id="GO:0005886">
    <property type="term" value="C:plasma membrane"/>
    <property type="evidence" value="ECO:0007669"/>
    <property type="project" value="UniProtKB-SubCell"/>
</dbReference>
<keyword evidence="3" id="KW-1003">Cell membrane</keyword>
<feature type="transmembrane region" description="Helical" evidence="7">
    <location>
        <begin position="7"/>
        <end position="30"/>
    </location>
</feature>
<proteinExistence type="predicted"/>
<evidence type="ECO:0000256" key="5">
    <source>
        <dbReference type="ARBA" id="ARBA00022989"/>
    </source>
</evidence>
<comment type="subcellular location">
    <subcellularLocation>
        <location evidence="1">Cell membrane</location>
        <topology evidence="1">Multi-pass membrane protein</topology>
    </subcellularLocation>
</comment>
<feature type="transmembrane region" description="Helical" evidence="7">
    <location>
        <begin position="350"/>
        <end position="370"/>
    </location>
</feature>
<feature type="transmembrane region" description="Helical" evidence="7">
    <location>
        <begin position="67"/>
        <end position="86"/>
    </location>
</feature>
<evidence type="ECO:0000256" key="3">
    <source>
        <dbReference type="ARBA" id="ARBA00022475"/>
    </source>
</evidence>
<dbReference type="Proteomes" id="UP000610960">
    <property type="component" value="Unassembled WGS sequence"/>
</dbReference>
<organism evidence="9 10">
    <name type="scientific">Thermocladium modestius</name>
    <dbReference type="NCBI Taxonomy" id="62609"/>
    <lineage>
        <taxon>Archaea</taxon>
        <taxon>Thermoproteota</taxon>
        <taxon>Thermoprotei</taxon>
        <taxon>Thermoproteales</taxon>
        <taxon>Thermoproteaceae</taxon>
        <taxon>Thermocladium</taxon>
    </lineage>
</organism>
<evidence type="ECO:0000313" key="9">
    <source>
        <dbReference type="EMBL" id="GGP21890.1"/>
    </source>
</evidence>
<keyword evidence="6 7" id="KW-0472">Membrane</keyword>
<feature type="transmembrane region" description="Helical" evidence="7">
    <location>
        <begin position="36"/>
        <end position="60"/>
    </location>
</feature>
<keyword evidence="2" id="KW-0813">Transport</keyword>
<feature type="transmembrane region" description="Helical" evidence="7">
    <location>
        <begin position="198"/>
        <end position="219"/>
    </location>
</feature>
<keyword evidence="5 7" id="KW-1133">Transmembrane helix</keyword>
<dbReference type="Gene3D" id="1.20.1250.20">
    <property type="entry name" value="MFS general substrate transporter like domains"/>
    <property type="match status" value="1"/>
</dbReference>
<reference evidence="9" key="2">
    <citation type="submission" date="2020-09" db="EMBL/GenBank/DDBJ databases">
        <authorList>
            <person name="Sun Q."/>
            <person name="Ohkuma M."/>
        </authorList>
    </citation>
    <scope>NUCLEOTIDE SEQUENCE</scope>
    <source>
        <strain evidence="9">JCM 10088</strain>
    </source>
</reference>
<feature type="transmembrane region" description="Helical" evidence="7">
    <location>
        <begin position="231"/>
        <end position="249"/>
    </location>
</feature>
<keyword evidence="10" id="KW-1185">Reference proteome</keyword>
<feature type="transmembrane region" description="Helical" evidence="7">
    <location>
        <begin position="92"/>
        <end position="114"/>
    </location>
</feature>
<name>A0A830GWL9_9CREN</name>
<dbReference type="PROSITE" id="PS50850">
    <property type="entry name" value="MFS"/>
    <property type="match status" value="1"/>
</dbReference>
<dbReference type="InterPro" id="IPR036259">
    <property type="entry name" value="MFS_trans_sf"/>
</dbReference>
<evidence type="ECO:0000256" key="7">
    <source>
        <dbReference type="SAM" id="Phobius"/>
    </source>
</evidence>
<dbReference type="RefSeq" id="WP_188596818.1">
    <property type="nucleotide sequence ID" value="NZ_BMNL01000003.1"/>
</dbReference>
<dbReference type="InterPro" id="IPR011701">
    <property type="entry name" value="MFS"/>
</dbReference>